<reference evidence="2 3" key="1">
    <citation type="submission" date="2016-09" db="EMBL/GenBank/DDBJ databases">
        <title>Extensive genetic diversity and differential bi-allelic expression allows diatom success in the polar Southern Ocean.</title>
        <authorList>
            <consortium name="DOE Joint Genome Institute"/>
            <person name="Mock T."/>
            <person name="Otillar R.P."/>
            <person name="Strauss J."/>
            <person name="Dupont C."/>
            <person name="Frickenhaus S."/>
            <person name="Maumus F."/>
            <person name="Mcmullan M."/>
            <person name="Sanges R."/>
            <person name="Schmutz J."/>
            <person name="Toseland A."/>
            <person name="Valas R."/>
            <person name="Veluchamy A."/>
            <person name="Ward B.J."/>
            <person name="Allen A."/>
            <person name="Barry K."/>
            <person name="Falciatore A."/>
            <person name="Ferrante M."/>
            <person name="Fortunato A.E."/>
            <person name="Gloeckner G."/>
            <person name="Gruber A."/>
            <person name="Hipkin R."/>
            <person name="Janech M."/>
            <person name="Kroth P."/>
            <person name="Leese F."/>
            <person name="Lindquist E."/>
            <person name="Lyon B.R."/>
            <person name="Martin J."/>
            <person name="Mayer C."/>
            <person name="Parker M."/>
            <person name="Quesneville H."/>
            <person name="Raymond J."/>
            <person name="Uhlig C."/>
            <person name="Valentin K.U."/>
            <person name="Worden A.Z."/>
            <person name="Armbrust E.V."/>
            <person name="Bowler C."/>
            <person name="Green B."/>
            <person name="Moulton V."/>
            <person name="Van Oosterhout C."/>
            <person name="Grigoriev I."/>
        </authorList>
    </citation>
    <scope>NUCLEOTIDE SEQUENCE [LARGE SCALE GENOMIC DNA]</scope>
    <source>
        <strain evidence="2 3">CCMP1102</strain>
    </source>
</reference>
<dbReference type="Gene3D" id="3.60.40.10">
    <property type="entry name" value="PPM-type phosphatase domain"/>
    <property type="match status" value="1"/>
</dbReference>
<dbReference type="FunCoup" id="A0A1E7FW05">
    <property type="interactions" value="3"/>
</dbReference>
<dbReference type="EMBL" id="KV784353">
    <property type="protein sequence ID" value="OEU22305.1"/>
    <property type="molecule type" value="Genomic_DNA"/>
</dbReference>
<accession>A0A1E7FW05</accession>
<dbReference type="InterPro" id="IPR036457">
    <property type="entry name" value="PPM-type-like_dom_sf"/>
</dbReference>
<proteinExistence type="predicted"/>
<dbReference type="SMART" id="SM00332">
    <property type="entry name" value="PP2Cc"/>
    <property type="match status" value="1"/>
</dbReference>
<dbReference type="Proteomes" id="UP000095751">
    <property type="component" value="Unassembled WGS sequence"/>
</dbReference>
<evidence type="ECO:0000313" key="2">
    <source>
        <dbReference type="EMBL" id="OEU22305.1"/>
    </source>
</evidence>
<evidence type="ECO:0000313" key="3">
    <source>
        <dbReference type="Proteomes" id="UP000095751"/>
    </source>
</evidence>
<dbReference type="CDD" id="cd00143">
    <property type="entry name" value="PP2Cc"/>
    <property type="match status" value="1"/>
</dbReference>
<dbReference type="SUPFAM" id="SSF81606">
    <property type="entry name" value="PP2C-like"/>
    <property type="match status" value="1"/>
</dbReference>
<name>A0A1E7FW05_9STRA</name>
<dbReference type="KEGG" id="fcy:FRACYDRAFT_177645"/>
<feature type="non-terminal residue" evidence="2">
    <location>
        <position position="1"/>
    </location>
</feature>
<dbReference type="GO" id="GO:0004722">
    <property type="term" value="F:protein serine/threonine phosphatase activity"/>
    <property type="evidence" value="ECO:0007669"/>
    <property type="project" value="InterPro"/>
</dbReference>
<dbReference type="Pfam" id="PF00481">
    <property type="entry name" value="PP2C"/>
    <property type="match status" value="1"/>
</dbReference>
<organism evidence="2 3">
    <name type="scientific">Fragilariopsis cylindrus CCMP1102</name>
    <dbReference type="NCBI Taxonomy" id="635003"/>
    <lineage>
        <taxon>Eukaryota</taxon>
        <taxon>Sar</taxon>
        <taxon>Stramenopiles</taxon>
        <taxon>Ochrophyta</taxon>
        <taxon>Bacillariophyta</taxon>
        <taxon>Bacillariophyceae</taxon>
        <taxon>Bacillariophycidae</taxon>
        <taxon>Bacillariales</taxon>
        <taxon>Bacillariaceae</taxon>
        <taxon>Fragilariopsis</taxon>
    </lineage>
</organism>
<dbReference type="PANTHER" id="PTHR47992">
    <property type="entry name" value="PROTEIN PHOSPHATASE"/>
    <property type="match status" value="1"/>
</dbReference>
<dbReference type="AlphaFoldDB" id="A0A1E7FW05"/>
<dbReference type="PROSITE" id="PS51746">
    <property type="entry name" value="PPM_2"/>
    <property type="match status" value="1"/>
</dbReference>
<dbReference type="InterPro" id="IPR015655">
    <property type="entry name" value="PP2C"/>
</dbReference>
<feature type="domain" description="PPM-type phosphatase" evidence="1">
    <location>
        <begin position="1"/>
        <end position="240"/>
    </location>
</feature>
<protein>
    <submittedName>
        <fullName evidence="2">Protein serine/threonine phosphatase 2C</fullName>
    </submittedName>
</protein>
<evidence type="ECO:0000259" key="1">
    <source>
        <dbReference type="PROSITE" id="PS51746"/>
    </source>
</evidence>
<dbReference type="OrthoDB" id="10264738at2759"/>
<gene>
    <name evidence="2" type="ORF">FRACYDRAFT_177645</name>
</gene>
<dbReference type="InParanoid" id="A0A1E7FW05"/>
<dbReference type="InterPro" id="IPR001932">
    <property type="entry name" value="PPM-type_phosphatase-like_dom"/>
</dbReference>
<keyword evidence="3" id="KW-1185">Reference proteome</keyword>
<sequence>GHGQGGELVSQYSLHEIQRLLEKHPNFNRNIEEAFKETFLRVDSSLKDECLIEPLYAGTTACVALLRDKKLVVSNAGDSRAVLARKKNENGGADEYSFEVIDLTNDQNPDLPAEQERIERMGGYVSPPPEPGRVWLDKEWSQIGLAMARSIGDHAVKPIGVIAEPVVSFHDINENDSFLILATDGVWEFISSAEAVKIVAKNLHKGATKACQILIEAAAAKWHDEEGDYRDDITALVIRLQHLW</sequence>